<proteinExistence type="predicted"/>
<evidence type="ECO:0000313" key="1">
    <source>
        <dbReference type="EMBL" id="ABX21059.1"/>
    </source>
</evidence>
<reference evidence="1 2" key="1">
    <citation type="submission" date="2007-11" db="EMBL/GenBank/DDBJ databases">
        <authorList>
            <consortium name="The Salmonella enterica serovar Arizonae Genome Sequencing Project"/>
            <person name="McClelland M."/>
            <person name="Sanderson E.K."/>
            <person name="Porwollik S."/>
            <person name="Spieth J."/>
            <person name="Clifton W.S."/>
            <person name="Fulton R."/>
            <person name="Chunyan W."/>
            <person name="Wollam A."/>
            <person name="Shah N."/>
            <person name="Pepin K."/>
            <person name="Bhonagiri V."/>
            <person name="Nash W."/>
            <person name="Johnson M."/>
            <person name="Thiruvilangam P."/>
            <person name="Wilson R."/>
        </authorList>
    </citation>
    <scope>NUCLEOTIDE SEQUENCE [LARGE SCALE GENOMIC DNA]</scope>
    <source>
        <strain evidence="2">ATCC BAA-731 / CDC346-86 / RSK2980</strain>
    </source>
</reference>
<gene>
    <name evidence="1" type="ordered locus">SARI_01154</name>
</gene>
<protein>
    <submittedName>
        <fullName evidence="1">Uncharacterized protein</fullName>
    </submittedName>
</protein>
<evidence type="ECO:0000313" key="2">
    <source>
        <dbReference type="Proteomes" id="UP000002084"/>
    </source>
</evidence>
<keyword evidence="2" id="KW-1185">Reference proteome</keyword>
<dbReference type="EMBL" id="CP000880">
    <property type="protein sequence ID" value="ABX21059.1"/>
    <property type="molecule type" value="Genomic_DNA"/>
</dbReference>
<sequence>MYLIIKIFIYIDVTSTKLEANIFISVEVDFKAVIVFLTPAL</sequence>
<name>A9MP78_SALAR</name>
<dbReference type="AlphaFoldDB" id="A9MP78"/>
<dbReference type="Proteomes" id="UP000002084">
    <property type="component" value="Chromosome"/>
</dbReference>
<dbReference type="HOGENOM" id="CLU_3276233_0_0_6"/>
<accession>A9MP78</accession>
<dbReference type="KEGG" id="ses:SARI_01154"/>
<organism evidence="1 2">
    <name type="scientific">Salmonella arizonae (strain ATCC BAA-731 / CDC346-86 / RSK2980)</name>
    <dbReference type="NCBI Taxonomy" id="41514"/>
    <lineage>
        <taxon>Bacteria</taxon>
        <taxon>Pseudomonadati</taxon>
        <taxon>Pseudomonadota</taxon>
        <taxon>Gammaproteobacteria</taxon>
        <taxon>Enterobacterales</taxon>
        <taxon>Enterobacteriaceae</taxon>
        <taxon>Salmonella</taxon>
    </lineage>
</organism>